<proteinExistence type="predicted"/>
<dbReference type="RefSeq" id="WP_184567786.1">
    <property type="nucleotide sequence ID" value="NZ_JACIEI010000018.1"/>
</dbReference>
<accession>A0A7W6EDA6</accession>
<evidence type="ECO:0000313" key="1">
    <source>
        <dbReference type="EMBL" id="MBB3995684.1"/>
    </source>
</evidence>
<dbReference type="AlphaFoldDB" id="A0A7W6EDA6"/>
<organism evidence="1 2">
    <name type="scientific">Sulfitobacter undariae</name>
    <dbReference type="NCBI Taxonomy" id="1563671"/>
    <lineage>
        <taxon>Bacteria</taxon>
        <taxon>Pseudomonadati</taxon>
        <taxon>Pseudomonadota</taxon>
        <taxon>Alphaproteobacteria</taxon>
        <taxon>Rhodobacterales</taxon>
        <taxon>Roseobacteraceae</taxon>
        <taxon>Sulfitobacter</taxon>
    </lineage>
</organism>
<protein>
    <submittedName>
        <fullName evidence="1">Uncharacterized protein</fullName>
    </submittedName>
</protein>
<name>A0A7W6EDA6_9RHOB</name>
<comment type="caution">
    <text evidence="1">The sequence shown here is derived from an EMBL/GenBank/DDBJ whole genome shotgun (WGS) entry which is preliminary data.</text>
</comment>
<evidence type="ECO:0000313" key="2">
    <source>
        <dbReference type="Proteomes" id="UP000530268"/>
    </source>
</evidence>
<reference evidence="1 2" key="1">
    <citation type="submission" date="2020-08" db="EMBL/GenBank/DDBJ databases">
        <title>Genomic Encyclopedia of Type Strains, Phase IV (KMG-IV): sequencing the most valuable type-strain genomes for metagenomic binning, comparative biology and taxonomic classification.</title>
        <authorList>
            <person name="Goeker M."/>
        </authorList>
    </citation>
    <scope>NUCLEOTIDE SEQUENCE [LARGE SCALE GENOMIC DNA]</scope>
    <source>
        <strain evidence="1 2">DSM 102234</strain>
    </source>
</reference>
<dbReference type="Proteomes" id="UP000530268">
    <property type="component" value="Unassembled WGS sequence"/>
</dbReference>
<gene>
    <name evidence="1" type="ORF">GGR95_003348</name>
</gene>
<keyword evidence="2" id="KW-1185">Reference proteome</keyword>
<dbReference type="EMBL" id="JACIEI010000018">
    <property type="protein sequence ID" value="MBB3995684.1"/>
    <property type="molecule type" value="Genomic_DNA"/>
</dbReference>
<sequence>MNYLISNELDVVYARWSGAVALDQFRAMFEMYLNDENYVLGRPDLCDFSGLEVLDADFNQIWSALNMVNAVEGKKKDKTHTVIYAPSEIAYGSARMYQSLAEYEGGVKVTVCRTEAETLAVLNLDFSSIDDLLDRGHFLLPNPREAKVSQSTLDCC</sequence>